<evidence type="ECO:0000256" key="2">
    <source>
        <dbReference type="ARBA" id="ARBA00006574"/>
    </source>
</evidence>
<dbReference type="AlphaFoldDB" id="A0AAQ3KFD9"/>
<keyword evidence="12" id="KW-1185">Reference proteome</keyword>
<evidence type="ECO:0000256" key="8">
    <source>
        <dbReference type="RuleBase" id="RU280816"/>
    </source>
</evidence>
<keyword evidence="7 8" id="KW-0568">Pathogenesis-related protein</keyword>
<feature type="transmembrane region" description="Helical" evidence="10">
    <location>
        <begin position="397"/>
        <end position="423"/>
    </location>
</feature>
<comment type="similarity">
    <text evidence="2 8">Belongs to the MLO family.</text>
</comment>
<comment type="subcellular location">
    <subcellularLocation>
        <location evidence="1 8">Membrane</location>
        <topology evidence="1 8">Multi-pass membrane protein</topology>
    </subcellularLocation>
</comment>
<dbReference type="EMBL" id="CP136893">
    <property type="protein sequence ID" value="WOL05873.1"/>
    <property type="molecule type" value="Genomic_DNA"/>
</dbReference>
<feature type="transmembrane region" description="Helical" evidence="10">
    <location>
        <begin position="61"/>
        <end position="82"/>
    </location>
</feature>
<comment type="domain">
    <text evidence="8">The C-terminus contains a calmodulin-binding domain, which binds calmodulin in a calcium-dependent fashion.</text>
</comment>
<dbReference type="GO" id="GO:0005516">
    <property type="term" value="F:calmodulin binding"/>
    <property type="evidence" value="ECO:0007669"/>
    <property type="project" value="UniProtKB-KW"/>
</dbReference>
<keyword evidence="6 8" id="KW-0472">Membrane</keyword>
<accession>A0AAQ3KFD9</accession>
<dbReference type="PANTHER" id="PTHR31942:SF131">
    <property type="entry name" value="OS05G0183566 PROTEIN"/>
    <property type="match status" value="1"/>
</dbReference>
<evidence type="ECO:0000256" key="5">
    <source>
        <dbReference type="ARBA" id="ARBA00022989"/>
    </source>
</evidence>
<evidence type="ECO:0000256" key="10">
    <source>
        <dbReference type="SAM" id="Phobius"/>
    </source>
</evidence>
<gene>
    <name evidence="8" type="primary">MLO</name>
    <name evidence="11" type="ORF">Cni_G14604</name>
</gene>
<keyword evidence="5 8" id="KW-1133">Transmembrane helix</keyword>
<evidence type="ECO:0000256" key="9">
    <source>
        <dbReference type="SAM" id="MobiDB-lite"/>
    </source>
</evidence>
<evidence type="ECO:0000256" key="3">
    <source>
        <dbReference type="ARBA" id="ARBA00022692"/>
    </source>
</evidence>
<dbReference type="GO" id="GO:0006952">
    <property type="term" value="P:defense response"/>
    <property type="evidence" value="ECO:0007669"/>
    <property type="project" value="UniProtKB-KW"/>
</dbReference>
<dbReference type="GO" id="GO:0016020">
    <property type="term" value="C:membrane"/>
    <property type="evidence" value="ECO:0007669"/>
    <property type="project" value="UniProtKB-SubCell"/>
</dbReference>
<name>A0AAQ3KFD9_9LILI</name>
<evidence type="ECO:0000313" key="11">
    <source>
        <dbReference type="EMBL" id="WOL05873.1"/>
    </source>
</evidence>
<protein>
    <recommendedName>
        <fullName evidence="8">MLO-like protein</fullName>
    </recommendedName>
</protein>
<organism evidence="11 12">
    <name type="scientific">Canna indica</name>
    <name type="common">Indian-shot</name>
    <dbReference type="NCBI Taxonomy" id="4628"/>
    <lineage>
        <taxon>Eukaryota</taxon>
        <taxon>Viridiplantae</taxon>
        <taxon>Streptophyta</taxon>
        <taxon>Embryophyta</taxon>
        <taxon>Tracheophyta</taxon>
        <taxon>Spermatophyta</taxon>
        <taxon>Magnoliopsida</taxon>
        <taxon>Liliopsida</taxon>
        <taxon>Zingiberales</taxon>
        <taxon>Cannaceae</taxon>
        <taxon>Canna</taxon>
    </lineage>
</organism>
<dbReference type="Pfam" id="PF03094">
    <property type="entry name" value="Mlo"/>
    <property type="match status" value="1"/>
</dbReference>
<keyword evidence="3 8" id="KW-0812">Transmembrane</keyword>
<feature type="compositionally biased region" description="Basic and acidic residues" evidence="9">
    <location>
        <begin position="499"/>
        <end position="526"/>
    </location>
</feature>
<reference evidence="11 12" key="1">
    <citation type="submission" date="2023-10" db="EMBL/GenBank/DDBJ databases">
        <title>Chromosome-scale genome assembly provides insights into flower coloration mechanisms of Canna indica.</title>
        <authorList>
            <person name="Li C."/>
        </authorList>
    </citation>
    <scope>NUCLEOTIDE SEQUENCE [LARGE SCALE GENOMIC DNA]</scope>
    <source>
        <tissue evidence="11">Flower</tissue>
    </source>
</reference>
<sequence>MAAGDCEDESRQLDETPTWAVVGVCAVIIFVSILLEKGLHHLGQWLTKKHKHTLVEALEKVKAELMILGFISLLLTFGQNYIAQICIPYKLANTMLPCPLNDKAKADGGKYRRLLWESLMDQNPKRRILAAATVVKCPQGKVPLISINGLHQLHILIFFLAVIHVVSSALIMTLGRAKIHGWNEWEKETQSVDYAFSNDPSRFRYADDLSFVRSHTSIWNGNKILFYVKCFFNQFFKAVSKADYFTLRHGFISVHLAPGTKFNFKRYIKRALEDDYNVVVGISPILWASALVVLLLNVNGWQELFWASLVPLVVVLTVGMKLQAIIASMAIEIHERYTVVQGIPLVHLSDQHFWFGHPQFLRFLIHFALFQNAFQISYFVWIWYYELGHCFHNEFGFIIARICIGIGGQILCSYITLPLYALVSQMGSHMKMSIFDDQTSKALRRWHQNVKGKLKQVPHSRTGAPSTGASPRAVANASVTISTSPVHSVHQHKTMGRTSEAHFRSSRRNLTEHGNAERYLSEHDNTDGEAEISASEMGQFGTQHLGPTAQELEVRLQQDKDGHPFSFVNLATPRGKQPKP</sequence>
<evidence type="ECO:0000256" key="6">
    <source>
        <dbReference type="ARBA" id="ARBA00023136"/>
    </source>
</evidence>
<proteinExistence type="inferred from homology"/>
<feature type="transmembrane region" description="Helical" evidence="10">
    <location>
        <begin position="363"/>
        <end position="385"/>
    </location>
</feature>
<feature type="transmembrane region" description="Helical" evidence="10">
    <location>
        <begin position="153"/>
        <end position="174"/>
    </location>
</feature>
<evidence type="ECO:0000313" key="12">
    <source>
        <dbReference type="Proteomes" id="UP001327560"/>
    </source>
</evidence>
<feature type="transmembrane region" description="Helical" evidence="10">
    <location>
        <begin position="19"/>
        <end position="40"/>
    </location>
</feature>
<evidence type="ECO:0000256" key="4">
    <source>
        <dbReference type="ARBA" id="ARBA00022821"/>
    </source>
</evidence>
<feature type="region of interest" description="Disordered" evidence="9">
    <location>
        <begin position="558"/>
        <end position="580"/>
    </location>
</feature>
<dbReference type="Proteomes" id="UP001327560">
    <property type="component" value="Chromosome 4"/>
</dbReference>
<feature type="region of interest" description="Disordered" evidence="9">
    <location>
        <begin position="483"/>
        <end position="531"/>
    </location>
</feature>
<keyword evidence="8" id="KW-0112">Calmodulin-binding</keyword>
<comment type="function">
    <text evidence="8">May be involved in modulation of pathogen defense and leaf cell death.</text>
</comment>
<dbReference type="PANTHER" id="PTHR31942">
    <property type="entry name" value="MLO-LIKE PROTEIN 1"/>
    <property type="match status" value="1"/>
</dbReference>
<dbReference type="InterPro" id="IPR004326">
    <property type="entry name" value="Mlo"/>
</dbReference>
<keyword evidence="4 8" id="KW-0611">Plant defense</keyword>
<feature type="transmembrane region" description="Helical" evidence="10">
    <location>
        <begin position="276"/>
        <end position="298"/>
    </location>
</feature>
<feature type="transmembrane region" description="Helical" evidence="10">
    <location>
        <begin position="304"/>
        <end position="326"/>
    </location>
</feature>
<evidence type="ECO:0000256" key="7">
    <source>
        <dbReference type="ARBA" id="ARBA00023265"/>
    </source>
</evidence>
<evidence type="ECO:0000256" key="1">
    <source>
        <dbReference type="ARBA" id="ARBA00004141"/>
    </source>
</evidence>